<name>A0A238K4B9_9RHOB</name>
<gene>
    <name evidence="2" type="ORF">OCA8868_01180</name>
</gene>
<organism evidence="2 3">
    <name type="scientific">Octadecabacter ascidiaceicola</name>
    <dbReference type="NCBI Taxonomy" id="1655543"/>
    <lineage>
        <taxon>Bacteria</taxon>
        <taxon>Pseudomonadati</taxon>
        <taxon>Pseudomonadota</taxon>
        <taxon>Alphaproteobacteria</taxon>
        <taxon>Rhodobacterales</taxon>
        <taxon>Roseobacteraceae</taxon>
        <taxon>Octadecabacter</taxon>
    </lineage>
</organism>
<evidence type="ECO:0000313" key="3">
    <source>
        <dbReference type="Proteomes" id="UP000203464"/>
    </source>
</evidence>
<dbReference type="AlphaFoldDB" id="A0A238K4B9"/>
<dbReference type="EMBL" id="FXYD01000002">
    <property type="protein sequence ID" value="SMX36942.1"/>
    <property type="molecule type" value="Genomic_DNA"/>
</dbReference>
<dbReference type="Pfam" id="PF13403">
    <property type="entry name" value="Hint_2"/>
    <property type="match status" value="1"/>
</dbReference>
<keyword evidence="3" id="KW-1185">Reference proteome</keyword>
<dbReference type="InterPro" id="IPR028992">
    <property type="entry name" value="Hedgehog/Intein_dom"/>
</dbReference>
<protein>
    <recommendedName>
        <fullName evidence="1">Hedgehog/Intein (Hint) domain-containing protein</fullName>
    </recommendedName>
</protein>
<evidence type="ECO:0000313" key="2">
    <source>
        <dbReference type="EMBL" id="SMX36942.1"/>
    </source>
</evidence>
<feature type="domain" description="Hedgehog/Intein (Hint)" evidence="1">
    <location>
        <begin position="75"/>
        <end position="220"/>
    </location>
</feature>
<evidence type="ECO:0000259" key="1">
    <source>
        <dbReference type="Pfam" id="PF13403"/>
    </source>
</evidence>
<sequence length="267" mass="29409">MMNTTPTARAALAQVKRKVPVASSARFTQQDGRPQRAQQLMRRYEVVHLLPNGDIDDFTRIAPAHRAFEDSFGSLARGALLKTDRGEVAVEDILPGDKVKTVTNGFQTVYWRGAITLVPNAPQQDQRMSKLVRVAADALGAGRPMPDLLLGPSARLYQKSPTLQRVTGHTAAFVPATDFIDGVNIVEIQPQAPVQVFQLGFNAHERIAVNGVEVDSHNPGARHEFGLRGDMLELYMGLFPHMARIEDFGMLMHPRLSLHDLDFGVVA</sequence>
<proteinExistence type="predicted"/>
<reference evidence="3" key="1">
    <citation type="submission" date="2017-05" db="EMBL/GenBank/DDBJ databases">
        <authorList>
            <person name="Rodrigo-Torres L."/>
            <person name="Arahal R. D."/>
            <person name="Lucena T."/>
        </authorList>
    </citation>
    <scope>NUCLEOTIDE SEQUENCE [LARGE SCALE GENOMIC DNA]</scope>
    <source>
        <strain evidence="3">CECT 8868</strain>
    </source>
</reference>
<accession>A0A238K4B9</accession>
<dbReference type="Proteomes" id="UP000203464">
    <property type="component" value="Unassembled WGS sequence"/>
</dbReference>